<evidence type="ECO:0000259" key="8">
    <source>
        <dbReference type="Pfam" id="PF09335"/>
    </source>
</evidence>
<dbReference type="PANTHER" id="PTHR42709">
    <property type="entry name" value="ALKALINE PHOSPHATASE LIKE PROTEIN"/>
    <property type="match status" value="1"/>
</dbReference>
<dbReference type="InterPro" id="IPR051311">
    <property type="entry name" value="DedA_domain"/>
</dbReference>
<keyword evidence="6 7" id="KW-0472">Membrane</keyword>
<dbReference type="Pfam" id="PF09335">
    <property type="entry name" value="VTT_dom"/>
    <property type="match status" value="1"/>
</dbReference>
<accession>A0A8J3TSV6</accession>
<keyword evidence="10" id="KW-1185">Reference proteome</keyword>
<keyword evidence="5 7" id="KW-1133">Transmembrane helix</keyword>
<evidence type="ECO:0000256" key="7">
    <source>
        <dbReference type="SAM" id="Phobius"/>
    </source>
</evidence>
<feature type="transmembrane region" description="Helical" evidence="7">
    <location>
        <begin position="165"/>
        <end position="183"/>
    </location>
</feature>
<sequence length="201" mass="21067">MLDVLRDQNLLIVCAALFGFLVLDGMLLIGLVIPADALILLAGTTAGGPAEVAAVIASGVAGCVTGASAGHFLGHRYGSRLLHGRWGSRIGDDRWRQARDVLNRSGPALALSYFLPVMDSVIPVLAGTLGMPYRRFIVWVVLGGTAWVSADTIAGYAAAEIGNGYLLLIVAVVLIGASATVRLRRSRRTEDVETPETADAA</sequence>
<comment type="subcellular location">
    <subcellularLocation>
        <location evidence="1">Cell membrane</location>
        <topology evidence="1">Multi-pass membrane protein</topology>
    </subcellularLocation>
</comment>
<evidence type="ECO:0000256" key="3">
    <source>
        <dbReference type="ARBA" id="ARBA00022475"/>
    </source>
</evidence>
<evidence type="ECO:0000256" key="6">
    <source>
        <dbReference type="ARBA" id="ARBA00023136"/>
    </source>
</evidence>
<dbReference type="EMBL" id="BOOO01000027">
    <property type="protein sequence ID" value="GII31487.1"/>
    <property type="molecule type" value="Genomic_DNA"/>
</dbReference>
<protein>
    <recommendedName>
        <fullName evidence="8">VTT domain-containing protein</fullName>
    </recommendedName>
</protein>
<evidence type="ECO:0000313" key="9">
    <source>
        <dbReference type="EMBL" id="GII31487.1"/>
    </source>
</evidence>
<evidence type="ECO:0000256" key="4">
    <source>
        <dbReference type="ARBA" id="ARBA00022692"/>
    </source>
</evidence>
<dbReference type="PANTHER" id="PTHR42709:SF6">
    <property type="entry name" value="UNDECAPRENYL PHOSPHATE TRANSPORTER A"/>
    <property type="match status" value="1"/>
</dbReference>
<evidence type="ECO:0000313" key="10">
    <source>
        <dbReference type="Proteomes" id="UP000650628"/>
    </source>
</evidence>
<organism evidence="9 10">
    <name type="scientific">Planotetraspora mira</name>
    <dbReference type="NCBI Taxonomy" id="58121"/>
    <lineage>
        <taxon>Bacteria</taxon>
        <taxon>Bacillati</taxon>
        <taxon>Actinomycetota</taxon>
        <taxon>Actinomycetes</taxon>
        <taxon>Streptosporangiales</taxon>
        <taxon>Streptosporangiaceae</taxon>
        <taxon>Planotetraspora</taxon>
    </lineage>
</organism>
<feature type="transmembrane region" description="Helical" evidence="7">
    <location>
        <begin position="12"/>
        <end position="33"/>
    </location>
</feature>
<evidence type="ECO:0000256" key="5">
    <source>
        <dbReference type="ARBA" id="ARBA00022989"/>
    </source>
</evidence>
<reference evidence="9 10" key="1">
    <citation type="submission" date="2021-01" db="EMBL/GenBank/DDBJ databases">
        <title>Whole genome shotgun sequence of Planotetraspora mira NBRC 15435.</title>
        <authorList>
            <person name="Komaki H."/>
            <person name="Tamura T."/>
        </authorList>
    </citation>
    <scope>NUCLEOTIDE SEQUENCE [LARGE SCALE GENOMIC DNA]</scope>
    <source>
        <strain evidence="9 10">NBRC 15435</strain>
    </source>
</reference>
<dbReference type="InterPro" id="IPR032816">
    <property type="entry name" value="VTT_dom"/>
</dbReference>
<dbReference type="AlphaFoldDB" id="A0A8J3TSV6"/>
<feature type="transmembrane region" description="Helical" evidence="7">
    <location>
        <begin position="53"/>
        <end position="73"/>
    </location>
</feature>
<gene>
    <name evidence="9" type="ORF">Pmi06nite_49290</name>
</gene>
<keyword evidence="3" id="KW-1003">Cell membrane</keyword>
<comment type="similarity">
    <text evidence="2">Belongs to the DedA family.</text>
</comment>
<name>A0A8J3TSV6_9ACTN</name>
<dbReference type="RefSeq" id="WP_203955415.1">
    <property type="nucleotide sequence ID" value="NZ_BOOO01000027.1"/>
</dbReference>
<evidence type="ECO:0000256" key="1">
    <source>
        <dbReference type="ARBA" id="ARBA00004651"/>
    </source>
</evidence>
<evidence type="ECO:0000256" key="2">
    <source>
        <dbReference type="ARBA" id="ARBA00010792"/>
    </source>
</evidence>
<proteinExistence type="inferred from homology"/>
<dbReference type="Proteomes" id="UP000650628">
    <property type="component" value="Unassembled WGS sequence"/>
</dbReference>
<feature type="transmembrane region" description="Helical" evidence="7">
    <location>
        <begin position="136"/>
        <end position="159"/>
    </location>
</feature>
<dbReference type="GO" id="GO:0005886">
    <property type="term" value="C:plasma membrane"/>
    <property type="evidence" value="ECO:0007669"/>
    <property type="project" value="UniProtKB-SubCell"/>
</dbReference>
<comment type="caution">
    <text evidence="9">The sequence shown here is derived from an EMBL/GenBank/DDBJ whole genome shotgun (WGS) entry which is preliminary data.</text>
</comment>
<keyword evidence="4 7" id="KW-0812">Transmembrane</keyword>
<feature type="domain" description="VTT" evidence="8">
    <location>
        <begin position="33"/>
        <end position="156"/>
    </location>
</feature>